<reference evidence="2 3" key="1">
    <citation type="submission" date="2019-02" db="EMBL/GenBank/DDBJ databases">
        <title>Draft genome sequences of novel Actinobacteria.</title>
        <authorList>
            <person name="Sahin N."/>
            <person name="Ay H."/>
            <person name="Saygin H."/>
        </authorList>
    </citation>
    <scope>NUCLEOTIDE SEQUENCE [LARGE SCALE GENOMIC DNA]</scope>
    <source>
        <strain evidence="2 3">KC201</strain>
    </source>
</reference>
<dbReference type="Proteomes" id="UP000295157">
    <property type="component" value="Unassembled WGS sequence"/>
</dbReference>
<gene>
    <name evidence="2" type="ORF">E1267_43605</name>
</gene>
<dbReference type="RefSeq" id="WP_132342152.1">
    <property type="nucleotide sequence ID" value="NZ_SMJZ01000412.1"/>
</dbReference>
<evidence type="ECO:0000313" key="2">
    <source>
        <dbReference type="EMBL" id="TDB93013.1"/>
    </source>
</evidence>
<accession>A0A4R4MED9</accession>
<comment type="caution">
    <text evidence="2">The sequence shown here is derived from an EMBL/GenBank/DDBJ whole genome shotgun (WGS) entry which is preliminary data.</text>
</comment>
<evidence type="ECO:0000313" key="3">
    <source>
        <dbReference type="Proteomes" id="UP000295157"/>
    </source>
</evidence>
<feature type="region of interest" description="Disordered" evidence="1">
    <location>
        <begin position="46"/>
        <end position="71"/>
    </location>
</feature>
<organism evidence="2 3">
    <name type="scientific">Nonomuraea longispora</name>
    <dbReference type="NCBI Taxonomy" id="1848320"/>
    <lineage>
        <taxon>Bacteria</taxon>
        <taxon>Bacillati</taxon>
        <taxon>Actinomycetota</taxon>
        <taxon>Actinomycetes</taxon>
        <taxon>Streptosporangiales</taxon>
        <taxon>Streptosporangiaceae</taxon>
        <taxon>Nonomuraea</taxon>
    </lineage>
</organism>
<dbReference type="OrthoDB" id="9930591at2"/>
<dbReference type="EMBL" id="SMJZ01000412">
    <property type="protein sequence ID" value="TDB93013.1"/>
    <property type="molecule type" value="Genomic_DNA"/>
</dbReference>
<evidence type="ECO:0000256" key="1">
    <source>
        <dbReference type="SAM" id="MobiDB-lite"/>
    </source>
</evidence>
<keyword evidence="3" id="KW-1185">Reference proteome</keyword>
<dbReference type="AlphaFoldDB" id="A0A4R4MED9"/>
<name>A0A4R4MED9_9ACTN</name>
<sequence>MADRYYRRGHWVNKPRRKSKKGAGWLMLAVAAGVAWFAVQGVKAEPSAPVQPASTAPIAPADAAPPEATTP</sequence>
<proteinExistence type="predicted"/>
<protein>
    <submittedName>
        <fullName evidence="2">Uncharacterized protein</fullName>
    </submittedName>
</protein>
<feature type="compositionally biased region" description="Low complexity" evidence="1">
    <location>
        <begin position="52"/>
        <end position="71"/>
    </location>
</feature>